<comment type="caution">
    <text evidence="2">The sequence shown here is derived from an EMBL/GenBank/DDBJ whole genome shotgun (WGS) entry which is preliminary data.</text>
</comment>
<feature type="signal peptide" evidence="1">
    <location>
        <begin position="1"/>
        <end position="22"/>
    </location>
</feature>
<dbReference type="EMBL" id="PFWS01000022">
    <property type="protein sequence ID" value="PJA47405.1"/>
    <property type="molecule type" value="Genomic_DNA"/>
</dbReference>
<dbReference type="Proteomes" id="UP000229749">
    <property type="component" value="Unassembled WGS sequence"/>
</dbReference>
<evidence type="ECO:0000313" key="2">
    <source>
        <dbReference type="EMBL" id="PJA47405.1"/>
    </source>
</evidence>
<gene>
    <name evidence="2" type="ORF">CO172_01440</name>
</gene>
<organism evidence="2 3">
    <name type="scientific">Candidatus Uhrbacteria bacterium CG_4_9_14_3_um_filter_36_7</name>
    <dbReference type="NCBI Taxonomy" id="1975033"/>
    <lineage>
        <taxon>Bacteria</taxon>
        <taxon>Candidatus Uhriibacteriota</taxon>
    </lineage>
</organism>
<protein>
    <submittedName>
        <fullName evidence="2">Uncharacterized protein</fullName>
    </submittedName>
</protein>
<keyword evidence="1" id="KW-0732">Signal</keyword>
<accession>A0A2M7XHS9</accession>
<proteinExistence type="predicted"/>
<feature type="non-terminal residue" evidence="2">
    <location>
        <position position="100"/>
    </location>
</feature>
<evidence type="ECO:0000313" key="3">
    <source>
        <dbReference type="Proteomes" id="UP000229749"/>
    </source>
</evidence>
<dbReference type="AlphaFoldDB" id="A0A2M7XHS9"/>
<evidence type="ECO:0000256" key="1">
    <source>
        <dbReference type="SAM" id="SignalP"/>
    </source>
</evidence>
<reference evidence="3" key="1">
    <citation type="submission" date="2017-09" db="EMBL/GenBank/DDBJ databases">
        <title>Depth-based differentiation of microbial function through sediment-hosted aquifers and enrichment of novel symbionts in the deep terrestrial subsurface.</title>
        <authorList>
            <person name="Probst A.J."/>
            <person name="Ladd B."/>
            <person name="Jarett J.K."/>
            <person name="Geller-Mcgrath D.E."/>
            <person name="Sieber C.M.K."/>
            <person name="Emerson J.B."/>
            <person name="Anantharaman K."/>
            <person name="Thomas B.C."/>
            <person name="Malmstrom R."/>
            <person name="Stieglmeier M."/>
            <person name="Klingl A."/>
            <person name="Woyke T."/>
            <person name="Ryan C.M."/>
            <person name="Banfield J.F."/>
        </authorList>
    </citation>
    <scope>NUCLEOTIDE SEQUENCE [LARGE SCALE GENOMIC DNA]</scope>
</reference>
<sequence length="100" mass="11274">MNRLLLLLFIITVTATTTPASAGLQTFFKCQDGYVQYRLPDMVVCESSEMTTNPTFEEYREAGKEILETNEDVTVHFWGPGFQVLGGERSRIFGQGRFGL</sequence>
<feature type="chain" id="PRO_5014999553" evidence="1">
    <location>
        <begin position="23"/>
        <end position="100"/>
    </location>
</feature>
<name>A0A2M7XHS9_9BACT</name>